<dbReference type="SUPFAM" id="SSF49899">
    <property type="entry name" value="Concanavalin A-like lectins/glucanases"/>
    <property type="match status" value="1"/>
</dbReference>
<evidence type="ECO:0000256" key="1">
    <source>
        <dbReference type="ARBA" id="ARBA00009865"/>
    </source>
</evidence>
<evidence type="ECO:0000256" key="7">
    <source>
        <dbReference type="SAM" id="SignalP"/>
    </source>
</evidence>
<protein>
    <submittedName>
        <fullName evidence="9">Beta-xylosidase</fullName>
    </submittedName>
</protein>
<dbReference type="InterPro" id="IPR013320">
    <property type="entry name" value="ConA-like_dom_sf"/>
</dbReference>
<reference evidence="10" key="1">
    <citation type="submission" date="2016-04" db="EMBL/GenBank/DDBJ databases">
        <title>Draft genome sequence of Paludibacter jiangxiensis strain NM7.</title>
        <authorList>
            <person name="Qiu Y."/>
            <person name="Matsuura N."/>
            <person name="Ohashi A."/>
            <person name="Tourlousse M.D."/>
            <person name="Sekiguchi Y."/>
        </authorList>
    </citation>
    <scope>NUCLEOTIDE SEQUENCE [LARGE SCALE GENOMIC DNA]</scope>
    <source>
        <strain evidence="10">NM7</strain>
    </source>
</reference>
<dbReference type="SUPFAM" id="SSF75005">
    <property type="entry name" value="Arabinanase/levansucrase/invertase"/>
    <property type="match status" value="1"/>
</dbReference>
<evidence type="ECO:0000256" key="5">
    <source>
        <dbReference type="PIRSR" id="PIRSR606710-2"/>
    </source>
</evidence>
<keyword evidence="2 6" id="KW-0378">Hydrolase</keyword>
<dbReference type="STRING" id="681398.PJIAN_4786"/>
<dbReference type="EMBL" id="BDCR01000004">
    <property type="protein sequence ID" value="GAT64236.1"/>
    <property type="molecule type" value="Genomic_DNA"/>
</dbReference>
<feature type="chain" id="PRO_5007905337" evidence="7">
    <location>
        <begin position="20"/>
        <end position="550"/>
    </location>
</feature>
<keyword evidence="3 6" id="KW-0326">Glycosidase</keyword>
<dbReference type="PANTHER" id="PTHR42812">
    <property type="entry name" value="BETA-XYLOSIDASE"/>
    <property type="match status" value="1"/>
</dbReference>
<dbReference type="InterPro" id="IPR006710">
    <property type="entry name" value="Glyco_hydro_43"/>
</dbReference>
<gene>
    <name evidence="9" type="ORF">PJIAN_4786</name>
</gene>
<dbReference type="GO" id="GO:0004553">
    <property type="term" value="F:hydrolase activity, hydrolyzing O-glycosyl compounds"/>
    <property type="evidence" value="ECO:0007669"/>
    <property type="project" value="InterPro"/>
</dbReference>
<evidence type="ECO:0000259" key="8">
    <source>
        <dbReference type="Pfam" id="PF17851"/>
    </source>
</evidence>
<dbReference type="InterPro" id="IPR051795">
    <property type="entry name" value="Glycosyl_Hydrlase_43"/>
</dbReference>
<feature type="signal peptide" evidence="7">
    <location>
        <begin position="1"/>
        <end position="19"/>
    </location>
</feature>
<evidence type="ECO:0000256" key="4">
    <source>
        <dbReference type="PIRSR" id="PIRSR606710-1"/>
    </source>
</evidence>
<dbReference type="Gene3D" id="2.115.10.20">
    <property type="entry name" value="Glycosyl hydrolase domain, family 43"/>
    <property type="match status" value="1"/>
</dbReference>
<dbReference type="Pfam" id="PF17851">
    <property type="entry name" value="GH43_C2"/>
    <property type="match status" value="1"/>
</dbReference>
<organism evidence="9 10">
    <name type="scientific">Paludibacter jiangxiensis</name>
    <dbReference type="NCBI Taxonomy" id="681398"/>
    <lineage>
        <taxon>Bacteria</taxon>
        <taxon>Pseudomonadati</taxon>
        <taxon>Bacteroidota</taxon>
        <taxon>Bacteroidia</taxon>
        <taxon>Bacteroidales</taxon>
        <taxon>Paludibacteraceae</taxon>
        <taxon>Paludibacter</taxon>
    </lineage>
</organism>
<dbReference type="RefSeq" id="WP_068706144.1">
    <property type="nucleotide sequence ID" value="NZ_BDCR01000004.1"/>
</dbReference>
<dbReference type="AlphaFoldDB" id="A0A171AT99"/>
<keyword evidence="10" id="KW-1185">Reference proteome</keyword>
<dbReference type="Proteomes" id="UP000076586">
    <property type="component" value="Unassembled WGS sequence"/>
</dbReference>
<keyword evidence="7" id="KW-0732">Signal</keyword>
<dbReference type="Pfam" id="PF04616">
    <property type="entry name" value="Glyco_hydro_43"/>
    <property type="match status" value="1"/>
</dbReference>
<dbReference type="InterPro" id="IPR023296">
    <property type="entry name" value="Glyco_hydro_beta-prop_sf"/>
</dbReference>
<evidence type="ECO:0000256" key="3">
    <source>
        <dbReference type="ARBA" id="ARBA00023295"/>
    </source>
</evidence>
<dbReference type="Gene3D" id="2.60.120.200">
    <property type="match status" value="1"/>
</dbReference>
<reference evidence="10" key="2">
    <citation type="journal article" date="2017" name="Genome Announc.">
        <title>Draft genome sequence of Paludibacter jiangxiensis NM7(T), a propionate-producing fermentative bacterium.</title>
        <authorList>
            <person name="Qiu Y.-L."/>
            <person name="Tourlousse D.M."/>
            <person name="Matsuura N."/>
            <person name="Ohashi A."/>
            <person name="Sekiguchi Y."/>
        </authorList>
    </citation>
    <scope>NUCLEOTIDE SEQUENCE [LARGE SCALE GENOMIC DNA]</scope>
    <source>
        <strain evidence="10">NM7</strain>
    </source>
</reference>
<feature type="site" description="Important for catalytic activity, responsible for pKa modulation of the active site Glu and correct orientation of both the proton donor and substrate" evidence="5">
    <location>
        <position position="155"/>
    </location>
</feature>
<evidence type="ECO:0000256" key="2">
    <source>
        <dbReference type="ARBA" id="ARBA00022801"/>
    </source>
</evidence>
<comment type="caution">
    <text evidence="9">The sequence shown here is derived from an EMBL/GenBank/DDBJ whole genome shotgun (WGS) entry which is preliminary data.</text>
</comment>
<dbReference type="PANTHER" id="PTHR42812:SF12">
    <property type="entry name" value="BETA-XYLOSIDASE-RELATED"/>
    <property type="match status" value="1"/>
</dbReference>
<feature type="active site" description="Proton acceptor" evidence="4">
    <location>
        <position position="47"/>
    </location>
</feature>
<name>A0A171AT99_9BACT</name>
<feature type="active site" description="Proton donor" evidence="4">
    <location>
        <position position="213"/>
    </location>
</feature>
<evidence type="ECO:0000313" key="9">
    <source>
        <dbReference type="EMBL" id="GAT64236.1"/>
    </source>
</evidence>
<feature type="domain" description="Beta-xylosidase C-terminal Concanavalin A-like" evidence="8">
    <location>
        <begin position="342"/>
        <end position="548"/>
    </location>
</feature>
<proteinExistence type="inferred from homology"/>
<evidence type="ECO:0000313" key="10">
    <source>
        <dbReference type="Proteomes" id="UP000076586"/>
    </source>
</evidence>
<dbReference type="InterPro" id="IPR041542">
    <property type="entry name" value="GH43_C2"/>
</dbReference>
<comment type="similarity">
    <text evidence="1 6">Belongs to the glycosyl hydrolase 43 family.</text>
</comment>
<sequence>MIKSFFLAGLCSISLAVSGQNYTSKVWQPDLGNGLYKNPVIYADYSDPDVCRVGDDYYLVASSFANAPALPILHSKDLVNWEILGYALDKVPPTERFDKMQHGNGIWAPSIRYHNNEFYIYVGDPDAGLYMTKAKNPAGPWEPLTMVKEGKGLIDCCPLWDEDGRAYMVHAFAGSRAGMKSVLAVFEMNAEGTKAISEDRLVFDGHPNHSTTEGSKFYKRNGYYYIMCPAGGVKPGWQLAMRSKSVYGPYEERIVMAQGKSEINGPHQGGWVDTPDGKQDWFIHFQDLYAYGRVVLLEPMKWVNDWPVIGIDKEGKGCGTPVSTYKKPDVSKTYPAVNPIESDEFDELTLGKQWQWQANPNPLWAFYAGNKGYMRLFSWQLLGEAKNLWDAPNLLLQKFPAPNFSATTKLTFNPMYKGEKTGLVVMGMDYATIGIENGENGLILTQNSCLKADKGAAETNHASIDLKQSTVFLKVDIKQSRNKNKEGILQPTGTCTFSYSLDGKKFLPFGESFKAREGMWIGAKVGLYCIRPKAINDSGYTDVDWFRIDK</sequence>
<dbReference type="GO" id="GO:0005975">
    <property type="term" value="P:carbohydrate metabolic process"/>
    <property type="evidence" value="ECO:0007669"/>
    <property type="project" value="InterPro"/>
</dbReference>
<evidence type="ECO:0000256" key="6">
    <source>
        <dbReference type="RuleBase" id="RU361187"/>
    </source>
</evidence>
<accession>A0A171AT99</accession>
<dbReference type="CDD" id="cd09001">
    <property type="entry name" value="GH43_FsAxh1-like"/>
    <property type="match status" value="1"/>
</dbReference>
<dbReference type="OrthoDB" id="9801455at2"/>